<dbReference type="SUPFAM" id="SSF51445">
    <property type="entry name" value="(Trans)glycosidases"/>
    <property type="match status" value="1"/>
</dbReference>
<name>A0A2T2WCX8_9FIRM</name>
<dbReference type="EMBL" id="PXYV01000088">
    <property type="protein sequence ID" value="PSR20088.1"/>
    <property type="molecule type" value="Genomic_DNA"/>
</dbReference>
<dbReference type="InterPro" id="IPR013780">
    <property type="entry name" value="Glyco_hydro_b"/>
</dbReference>
<dbReference type="AlphaFoldDB" id="A0A2T2WCX8"/>
<evidence type="ECO:0000313" key="2">
    <source>
        <dbReference type="EMBL" id="PSR20088.1"/>
    </source>
</evidence>
<dbReference type="SUPFAM" id="SSF51011">
    <property type="entry name" value="Glycosyl hydrolase domain"/>
    <property type="match status" value="1"/>
</dbReference>
<evidence type="ECO:0000256" key="1">
    <source>
        <dbReference type="ARBA" id="ARBA00004881"/>
    </source>
</evidence>
<protein>
    <submittedName>
        <fullName evidence="2">Cellulose-binding protein</fullName>
    </submittedName>
</protein>
<sequence>MLVAVALIPLASGEVALPPPAVITVNAAHSMGIIPATAFGLNTEVWDKDLTSPAIPALLRRIGVGVLRYPGGSIADQYDWANNRLVPGQSGYVDPRNTFARFMQLVRQVGATALITVNYGSNFSGTGGGEPQEAAAWVRDADVTHHDQVRYWEIGNEVYGNGTYGVTWELDLHRHKGPAVYAENARRYIAAMKQADPHIQVGVVLTLPENWPWGLAPHWNRTVLRIVGRRVNFVAVHWYPQNPGHTSNAGLLASTRRIPAMMAILRREIEQGTGDRAAHIEVFVDETNSVSSDPGAQTTSIVNALFLDNDFMSWLEYGAANVSWWDLHNGANVSQDTKGGHRSEYGDYGLLSNGSRVQNVQEPPAETPFPTYYAYQMLRILARPGDTMIQAHSSQPLVDVYAVHQSNGDLGVMLVNTAASQAYRIRLHLSAYQAAKVVHGHRYDAHTHRVRTQRVALNSPITIPPYSVTVFILHPNNPPKHERETRFEPLSCRIAARRRSMMRRSLGDHVERL</sequence>
<organism evidence="2 3">
    <name type="scientific">Sulfobacillus acidophilus</name>
    <dbReference type="NCBI Taxonomy" id="53633"/>
    <lineage>
        <taxon>Bacteria</taxon>
        <taxon>Bacillati</taxon>
        <taxon>Bacillota</taxon>
        <taxon>Clostridia</taxon>
        <taxon>Eubacteriales</taxon>
        <taxon>Clostridiales Family XVII. Incertae Sedis</taxon>
        <taxon>Sulfobacillus</taxon>
    </lineage>
</organism>
<gene>
    <name evidence="2" type="ORF">C7B45_16595</name>
</gene>
<comment type="caution">
    <text evidence="2">The sequence shown here is derived from an EMBL/GenBank/DDBJ whole genome shotgun (WGS) entry which is preliminary data.</text>
</comment>
<dbReference type="InterPro" id="IPR017853">
    <property type="entry name" value="GH"/>
</dbReference>
<proteinExistence type="predicted"/>
<dbReference type="Gene3D" id="3.20.20.80">
    <property type="entry name" value="Glycosidases"/>
    <property type="match status" value="1"/>
</dbReference>
<comment type="pathway">
    <text evidence="1">Glycan metabolism.</text>
</comment>
<evidence type="ECO:0000313" key="3">
    <source>
        <dbReference type="Proteomes" id="UP000241848"/>
    </source>
</evidence>
<dbReference type="PANTHER" id="PTHR43576">
    <property type="entry name" value="ALPHA-L-ARABINOFURANOSIDASE C-RELATED"/>
    <property type="match status" value="1"/>
</dbReference>
<dbReference type="Proteomes" id="UP000241848">
    <property type="component" value="Unassembled WGS sequence"/>
</dbReference>
<reference evidence="2 3" key="1">
    <citation type="journal article" date="2014" name="BMC Genomics">
        <title>Comparison of environmental and isolate Sulfobacillus genomes reveals diverse carbon, sulfur, nitrogen, and hydrogen metabolisms.</title>
        <authorList>
            <person name="Justice N.B."/>
            <person name="Norman A."/>
            <person name="Brown C.T."/>
            <person name="Singh A."/>
            <person name="Thomas B.C."/>
            <person name="Banfield J.F."/>
        </authorList>
    </citation>
    <scope>NUCLEOTIDE SEQUENCE [LARGE SCALE GENOMIC DNA]</scope>
    <source>
        <strain evidence="2">AMDSBA3</strain>
    </source>
</reference>
<accession>A0A2T2WCX8</accession>
<dbReference type="GO" id="GO:0000272">
    <property type="term" value="P:polysaccharide catabolic process"/>
    <property type="evidence" value="ECO:0007669"/>
    <property type="project" value="TreeGrafter"/>
</dbReference>
<dbReference type="Gene3D" id="2.60.40.1180">
    <property type="entry name" value="Golgi alpha-mannosidase II"/>
    <property type="match status" value="1"/>
</dbReference>